<proteinExistence type="predicted"/>
<feature type="non-terminal residue" evidence="1">
    <location>
        <position position="1"/>
    </location>
</feature>
<dbReference type="Proteomes" id="UP000824048">
    <property type="component" value="Unassembled WGS sequence"/>
</dbReference>
<comment type="caution">
    <text evidence="1">The sequence shown here is derived from an EMBL/GenBank/DDBJ whole genome shotgun (WGS) entry which is preliminary data.</text>
</comment>
<protein>
    <submittedName>
        <fullName evidence="1">Recombinase family protein</fullName>
    </submittedName>
</protein>
<evidence type="ECO:0000313" key="2">
    <source>
        <dbReference type="Proteomes" id="UP000824048"/>
    </source>
</evidence>
<accession>A0A9D2ES71</accession>
<reference evidence="1" key="2">
    <citation type="submission" date="2021-04" db="EMBL/GenBank/DDBJ databases">
        <authorList>
            <person name="Gilroy R."/>
        </authorList>
    </citation>
    <scope>NUCLEOTIDE SEQUENCE</scope>
    <source>
        <strain evidence="1">ChiSxjej1B13-11774</strain>
    </source>
</reference>
<organism evidence="1 2">
    <name type="scientific">Candidatus Gemmiger excrementigallinarum</name>
    <dbReference type="NCBI Taxonomy" id="2838609"/>
    <lineage>
        <taxon>Bacteria</taxon>
        <taxon>Bacillati</taxon>
        <taxon>Bacillota</taxon>
        <taxon>Clostridia</taxon>
        <taxon>Eubacteriales</taxon>
        <taxon>Gemmiger</taxon>
    </lineage>
</organism>
<reference evidence="1" key="1">
    <citation type="journal article" date="2021" name="PeerJ">
        <title>Extensive microbial diversity within the chicken gut microbiome revealed by metagenomics and culture.</title>
        <authorList>
            <person name="Gilroy R."/>
            <person name="Ravi A."/>
            <person name="Getino M."/>
            <person name="Pursley I."/>
            <person name="Horton D.L."/>
            <person name="Alikhan N.F."/>
            <person name="Baker D."/>
            <person name="Gharbi K."/>
            <person name="Hall N."/>
            <person name="Watson M."/>
            <person name="Adriaenssens E.M."/>
            <person name="Foster-Nyarko E."/>
            <person name="Jarju S."/>
            <person name="Secka A."/>
            <person name="Antonio M."/>
            <person name="Oren A."/>
            <person name="Chaudhuri R.R."/>
            <person name="La Ragione R."/>
            <person name="Hildebrand F."/>
            <person name="Pallen M.J."/>
        </authorList>
    </citation>
    <scope>NUCLEOTIDE SEQUENCE</scope>
    <source>
        <strain evidence="1">ChiSxjej1B13-11774</strain>
    </source>
</reference>
<evidence type="ECO:0000313" key="1">
    <source>
        <dbReference type="EMBL" id="HIZ42702.1"/>
    </source>
</evidence>
<gene>
    <name evidence="1" type="ORF">H9811_09095</name>
</gene>
<name>A0A9D2ES71_9FIRM</name>
<sequence>ESLLIAAKAKKQAIEAEKLTSDNIYKVLIYFDQLYGKMNDREKRQLIEELISEIQIYPERQPNGQWLKSIKFRLPIIEEDMNISLDNEQQVETVALLIKEEKRTSPRK</sequence>
<dbReference type="EMBL" id="DXBP01000053">
    <property type="protein sequence ID" value="HIZ42702.1"/>
    <property type="molecule type" value="Genomic_DNA"/>
</dbReference>
<dbReference type="AlphaFoldDB" id="A0A9D2ES71"/>